<dbReference type="EMBL" id="JABMIG020000032">
    <property type="protein sequence ID" value="KAL3800435.1"/>
    <property type="molecule type" value="Genomic_DNA"/>
</dbReference>
<evidence type="ECO:0000313" key="9">
    <source>
        <dbReference type="Proteomes" id="UP001516023"/>
    </source>
</evidence>
<organism evidence="8 9">
    <name type="scientific">Cyclotella cryptica</name>
    <dbReference type="NCBI Taxonomy" id="29204"/>
    <lineage>
        <taxon>Eukaryota</taxon>
        <taxon>Sar</taxon>
        <taxon>Stramenopiles</taxon>
        <taxon>Ochrophyta</taxon>
        <taxon>Bacillariophyta</taxon>
        <taxon>Coscinodiscophyceae</taxon>
        <taxon>Thalassiosirophycidae</taxon>
        <taxon>Stephanodiscales</taxon>
        <taxon>Stephanodiscaceae</taxon>
        <taxon>Cyclotella</taxon>
    </lineage>
</organism>
<reference evidence="8 9" key="1">
    <citation type="journal article" date="2020" name="G3 (Bethesda)">
        <title>Improved Reference Genome for Cyclotella cryptica CCMP332, a Model for Cell Wall Morphogenesis, Salinity Adaptation, and Lipid Production in Diatoms (Bacillariophyta).</title>
        <authorList>
            <person name="Roberts W.R."/>
            <person name="Downey K.M."/>
            <person name="Ruck E.C."/>
            <person name="Traller J.C."/>
            <person name="Alverson A.J."/>
        </authorList>
    </citation>
    <scope>NUCLEOTIDE SEQUENCE [LARGE SCALE GENOMIC DNA]</scope>
    <source>
        <strain evidence="8 9">CCMP332</strain>
    </source>
</reference>
<comment type="cofactor">
    <cofactor evidence="6">
        <name>Zn(2+)</name>
        <dbReference type="ChEBI" id="CHEBI:29105"/>
    </cofactor>
    <text evidence="6">Binds 1 zinc ion per subunit.</text>
</comment>
<dbReference type="InterPro" id="IPR051156">
    <property type="entry name" value="Mito/Outer_Membr_Metalloprot"/>
</dbReference>
<evidence type="ECO:0000256" key="1">
    <source>
        <dbReference type="ARBA" id="ARBA00022670"/>
    </source>
</evidence>
<evidence type="ECO:0000256" key="4">
    <source>
        <dbReference type="ARBA" id="ARBA00022833"/>
    </source>
</evidence>
<dbReference type="GO" id="GO:0046872">
    <property type="term" value="F:metal ion binding"/>
    <property type="evidence" value="ECO:0007669"/>
    <property type="project" value="UniProtKB-KW"/>
</dbReference>
<evidence type="ECO:0000256" key="3">
    <source>
        <dbReference type="ARBA" id="ARBA00022801"/>
    </source>
</evidence>
<dbReference type="GO" id="GO:0006508">
    <property type="term" value="P:proteolysis"/>
    <property type="evidence" value="ECO:0007669"/>
    <property type="project" value="UniProtKB-KW"/>
</dbReference>
<dbReference type="Pfam" id="PF01435">
    <property type="entry name" value="Peptidase_M48"/>
    <property type="match status" value="1"/>
</dbReference>
<keyword evidence="2" id="KW-0479">Metal-binding</keyword>
<keyword evidence="9" id="KW-1185">Reference proteome</keyword>
<keyword evidence="5 6" id="KW-0482">Metalloprotease</keyword>
<keyword evidence="4 6" id="KW-0862">Zinc</keyword>
<name>A0ABD3QJI4_9STRA</name>
<accession>A0ABD3QJI4</accession>
<dbReference type="PANTHER" id="PTHR22726">
    <property type="entry name" value="METALLOENDOPEPTIDASE OMA1"/>
    <property type="match status" value="1"/>
</dbReference>
<evidence type="ECO:0000313" key="8">
    <source>
        <dbReference type="EMBL" id="KAL3800435.1"/>
    </source>
</evidence>
<dbReference type="Proteomes" id="UP001516023">
    <property type="component" value="Unassembled WGS sequence"/>
</dbReference>
<evidence type="ECO:0000256" key="6">
    <source>
        <dbReference type="RuleBase" id="RU003983"/>
    </source>
</evidence>
<proteinExistence type="inferred from homology"/>
<dbReference type="PANTHER" id="PTHR22726:SF1">
    <property type="entry name" value="METALLOENDOPEPTIDASE OMA1, MITOCHONDRIAL"/>
    <property type="match status" value="1"/>
</dbReference>
<evidence type="ECO:0000259" key="7">
    <source>
        <dbReference type="Pfam" id="PF01435"/>
    </source>
</evidence>
<evidence type="ECO:0000256" key="5">
    <source>
        <dbReference type="ARBA" id="ARBA00023049"/>
    </source>
</evidence>
<dbReference type="InterPro" id="IPR001915">
    <property type="entry name" value="Peptidase_M48"/>
</dbReference>
<evidence type="ECO:0000256" key="2">
    <source>
        <dbReference type="ARBA" id="ARBA00022723"/>
    </source>
</evidence>
<gene>
    <name evidence="8" type="ORF">HJC23_011672</name>
</gene>
<dbReference type="AlphaFoldDB" id="A0ABD3QJI4"/>
<comment type="caution">
    <text evidence="8">The sequence shown here is derived from an EMBL/GenBank/DDBJ whole genome shotgun (WGS) entry which is preliminary data.</text>
</comment>
<keyword evidence="3 6" id="KW-0378">Hydrolase</keyword>
<comment type="similarity">
    <text evidence="6">Belongs to the peptidase M48 family.</text>
</comment>
<sequence>MVPCQKSPPSFERGDPMIRLHVVVEGGECLVQDGNFILFNGSCRQAEFNMPWGTQSKSLVGNTMDASTKALRHATKTTSLLPSPLTSTMLAWKASSSTLDLSTMLMGFLPQEYTTRSKWQLTAFKTTQISHIEASLHGVSKRGTLVQDRHHSQSQRIRAPTTTFNLSPFMYTVVRSDDANAFVLPGNHIFVLTGLFKYAHNEDELASILGHETAQNLARHTGEHVSQNLIIKMLSHLASIIDPRGLLFSIFVAAEALSH</sequence>
<dbReference type="Gene3D" id="3.30.2010.10">
    <property type="entry name" value="Metalloproteases ('zincins'), catalytic domain"/>
    <property type="match status" value="1"/>
</dbReference>
<protein>
    <recommendedName>
        <fullName evidence="7">Peptidase M48 domain-containing protein</fullName>
    </recommendedName>
</protein>
<keyword evidence="1 6" id="KW-0645">Protease</keyword>
<feature type="domain" description="Peptidase M48" evidence="7">
    <location>
        <begin position="161"/>
        <end position="235"/>
    </location>
</feature>
<dbReference type="GO" id="GO:0008237">
    <property type="term" value="F:metallopeptidase activity"/>
    <property type="evidence" value="ECO:0007669"/>
    <property type="project" value="UniProtKB-KW"/>
</dbReference>